<dbReference type="InterPro" id="IPR006944">
    <property type="entry name" value="Phage/GTA_portal"/>
</dbReference>
<comment type="caution">
    <text evidence="1">The sequence shown here is derived from an EMBL/GenBank/DDBJ whole genome shotgun (WGS) entry which is preliminary data.</text>
</comment>
<dbReference type="Proteomes" id="UP001218170">
    <property type="component" value="Unassembled WGS sequence"/>
</dbReference>
<proteinExistence type="predicted"/>
<gene>
    <name evidence="1" type="ORF">PUW80_13240</name>
</gene>
<accession>A0ABT5SKG2</accession>
<dbReference type="RefSeq" id="WP_274264893.1">
    <property type="nucleotide sequence ID" value="NZ_JAQZCI010000004.1"/>
</dbReference>
<sequence>MAKFTERVTSAWRALVRRANSRLPSLRGTRTSAGVNVTPEQSLQVMAVLTSVRLVAEAIATLPVSVVVRRGRDRVAPSPKYRKLVKLLTVQANPVQDAAEFWRVVVTWLLIRGNAYVFVQRNGAGEVEALWPVPPTDVTVLRTPTGQLAYKLNHDGRETWLPVEKGYIATDLEILHYRWFGTGPEALSPIGVARQQVGISVAATSYIGGFFERDATPETVLTTASNLSDKQWERLVAQMEDRHQGFENSHQIAVFEGGAKLERVSLSPADAQFLAIYKLTEGKIASMYGVPPHKIGDLERATFSNIEHLSIEFVQDALLPPITRLEKVTQRLFDDEEMRLKFDPKGRMRGDTAAQTAAYAAGRQWGFYSANDIRAMEDEPPIENGDIYLEPVNMTPAGSSPVQRDGLPPVSIPQLQPTHYRALEQTRRSAVDDAPAWVTRVERTLADFLGDQREQVDAAPSDEERAVWDELLAEQLTPVLAGIVGEFGSRQAETRGDVFIAAQTAHWVDAVAASEARAFNTAAIRLLDKVGDATAFDVMLESVAVWAGRIVTRGGAFGRHEGAVQTGATGKRWRSGDDGMHDSMHGETVAIAAPFSNGAQWPGDLAAGADNAAGCTCSEDFDY</sequence>
<dbReference type="Pfam" id="PF04860">
    <property type="entry name" value="Phage_portal"/>
    <property type="match status" value="1"/>
</dbReference>
<evidence type="ECO:0000313" key="2">
    <source>
        <dbReference type="Proteomes" id="UP001218170"/>
    </source>
</evidence>
<dbReference type="NCBIfam" id="TIGR01537">
    <property type="entry name" value="portal_HK97"/>
    <property type="match status" value="1"/>
</dbReference>
<reference evidence="1 2" key="1">
    <citation type="submission" date="2023-02" db="EMBL/GenBank/DDBJ databases">
        <title>Study of novel species of the Microbacterium genus.</title>
        <authorList>
            <person name="Arroyo-Herrera I."/>
            <person name="Roman-Ponce B."/>
            <person name="Vasquez-Murrieta M.S."/>
        </authorList>
    </citation>
    <scope>NUCLEOTIDE SEQUENCE [LARGE SCALE GENOMIC DNA]</scope>
    <source>
        <strain evidence="1 2">NE1TT3</strain>
    </source>
</reference>
<dbReference type="InterPro" id="IPR006427">
    <property type="entry name" value="Portal_HK97"/>
</dbReference>
<protein>
    <submittedName>
        <fullName evidence="1">Phage portal protein</fullName>
    </submittedName>
</protein>
<dbReference type="EMBL" id="JAQZCI010000004">
    <property type="protein sequence ID" value="MDD7963315.1"/>
    <property type="molecule type" value="Genomic_DNA"/>
</dbReference>
<evidence type="ECO:0000313" key="1">
    <source>
        <dbReference type="EMBL" id="MDD7963315.1"/>
    </source>
</evidence>
<name>A0ABT5SKG2_9MICO</name>
<organism evidence="1 2">
    <name type="scientific">Microbacterium thalli</name>
    <dbReference type="NCBI Taxonomy" id="3027921"/>
    <lineage>
        <taxon>Bacteria</taxon>
        <taxon>Bacillati</taxon>
        <taxon>Actinomycetota</taxon>
        <taxon>Actinomycetes</taxon>
        <taxon>Micrococcales</taxon>
        <taxon>Microbacteriaceae</taxon>
        <taxon>Microbacterium</taxon>
    </lineage>
</organism>
<keyword evidence="2" id="KW-1185">Reference proteome</keyword>